<keyword evidence="3" id="KW-0067">ATP-binding</keyword>
<keyword evidence="1 8" id="KW-0436">Ligase</keyword>
<evidence type="ECO:0000256" key="4">
    <source>
        <dbReference type="ARBA" id="ARBA00023267"/>
    </source>
</evidence>
<name>A0A2S8F062_9BACT</name>
<dbReference type="EC" id="6.3.4.15" evidence="5"/>
<dbReference type="Pfam" id="PF02237">
    <property type="entry name" value="BPL_C"/>
    <property type="match status" value="1"/>
</dbReference>
<dbReference type="Proteomes" id="UP000240009">
    <property type="component" value="Unassembled WGS sequence"/>
</dbReference>
<evidence type="ECO:0000256" key="2">
    <source>
        <dbReference type="ARBA" id="ARBA00022741"/>
    </source>
</evidence>
<reference evidence="8 9" key="1">
    <citation type="submission" date="2018-02" db="EMBL/GenBank/DDBJ databases">
        <title>Comparative genomes isolates from brazilian mangrove.</title>
        <authorList>
            <person name="Araujo J.E."/>
            <person name="Taketani R.G."/>
            <person name="Silva M.C.P."/>
            <person name="Loureco M.V."/>
            <person name="Andreote F.D."/>
        </authorList>
    </citation>
    <scope>NUCLEOTIDE SEQUENCE [LARGE SCALE GENOMIC DNA]</scope>
    <source>
        <strain evidence="8 9">HEX-2 MGV</strain>
    </source>
</reference>
<dbReference type="Gene3D" id="2.30.30.100">
    <property type="match status" value="1"/>
</dbReference>
<dbReference type="AlphaFoldDB" id="A0A2S8F062"/>
<dbReference type="InterPro" id="IPR004408">
    <property type="entry name" value="Biotin_CoA_COase_ligase"/>
</dbReference>
<dbReference type="InterPro" id="IPR003142">
    <property type="entry name" value="BPL_C"/>
</dbReference>
<keyword evidence="4" id="KW-0092">Biotin</keyword>
<dbReference type="EMBL" id="PUIA01000081">
    <property type="protein sequence ID" value="PQO25541.1"/>
    <property type="molecule type" value="Genomic_DNA"/>
</dbReference>
<dbReference type="PROSITE" id="PS51733">
    <property type="entry name" value="BPL_LPL_CATALYTIC"/>
    <property type="match status" value="1"/>
</dbReference>
<dbReference type="PANTHER" id="PTHR12835:SF5">
    <property type="entry name" value="BIOTIN--PROTEIN LIGASE"/>
    <property type="match status" value="1"/>
</dbReference>
<evidence type="ECO:0000256" key="6">
    <source>
        <dbReference type="ARBA" id="ARBA00047846"/>
    </source>
</evidence>
<comment type="catalytic activity">
    <reaction evidence="6">
        <text>biotin + L-lysyl-[protein] + ATP = N(6)-biotinyl-L-lysyl-[protein] + AMP + diphosphate + H(+)</text>
        <dbReference type="Rhea" id="RHEA:11756"/>
        <dbReference type="Rhea" id="RHEA-COMP:9752"/>
        <dbReference type="Rhea" id="RHEA-COMP:10505"/>
        <dbReference type="ChEBI" id="CHEBI:15378"/>
        <dbReference type="ChEBI" id="CHEBI:29969"/>
        <dbReference type="ChEBI" id="CHEBI:30616"/>
        <dbReference type="ChEBI" id="CHEBI:33019"/>
        <dbReference type="ChEBI" id="CHEBI:57586"/>
        <dbReference type="ChEBI" id="CHEBI:83144"/>
        <dbReference type="ChEBI" id="CHEBI:456215"/>
        <dbReference type="EC" id="6.3.4.15"/>
    </reaction>
</comment>
<evidence type="ECO:0000259" key="7">
    <source>
        <dbReference type="PROSITE" id="PS51733"/>
    </source>
</evidence>
<dbReference type="RefSeq" id="WP_105359016.1">
    <property type="nucleotide sequence ID" value="NZ_PUIA01000081.1"/>
</dbReference>
<dbReference type="GO" id="GO:0005737">
    <property type="term" value="C:cytoplasm"/>
    <property type="evidence" value="ECO:0007669"/>
    <property type="project" value="TreeGrafter"/>
</dbReference>
<evidence type="ECO:0000313" key="8">
    <source>
        <dbReference type="EMBL" id="PQO25541.1"/>
    </source>
</evidence>
<dbReference type="OrthoDB" id="9807064at2"/>
<dbReference type="Gene3D" id="3.30.930.10">
    <property type="entry name" value="Bira Bifunctional Protein, Domain 2"/>
    <property type="match status" value="1"/>
</dbReference>
<dbReference type="SUPFAM" id="SSF55681">
    <property type="entry name" value="Class II aaRS and biotin synthetases"/>
    <property type="match status" value="1"/>
</dbReference>
<dbReference type="PANTHER" id="PTHR12835">
    <property type="entry name" value="BIOTIN PROTEIN LIGASE"/>
    <property type="match status" value="1"/>
</dbReference>
<protein>
    <recommendedName>
        <fullName evidence="5">biotin--[biotin carboxyl-carrier protein] ligase</fullName>
        <ecNumber evidence="5">6.3.4.15</ecNumber>
    </recommendedName>
</protein>
<proteinExistence type="predicted"/>
<gene>
    <name evidence="8" type="ORF">C5Y96_24715</name>
</gene>
<keyword evidence="2" id="KW-0547">Nucleotide-binding</keyword>
<dbReference type="Pfam" id="PF03099">
    <property type="entry name" value="BPL_LplA_LipB"/>
    <property type="match status" value="1"/>
</dbReference>
<dbReference type="NCBIfam" id="TIGR00121">
    <property type="entry name" value="birA_ligase"/>
    <property type="match status" value="1"/>
</dbReference>
<dbReference type="InterPro" id="IPR004143">
    <property type="entry name" value="BPL_LPL_catalytic"/>
</dbReference>
<dbReference type="CDD" id="cd16442">
    <property type="entry name" value="BPL"/>
    <property type="match status" value="1"/>
</dbReference>
<dbReference type="InterPro" id="IPR008988">
    <property type="entry name" value="Transcriptional_repressor_C"/>
</dbReference>
<comment type="caution">
    <text evidence="8">The sequence shown here is derived from an EMBL/GenBank/DDBJ whole genome shotgun (WGS) entry which is preliminary data.</text>
</comment>
<evidence type="ECO:0000256" key="3">
    <source>
        <dbReference type="ARBA" id="ARBA00022840"/>
    </source>
</evidence>
<accession>A0A2S8F062</accession>
<evidence type="ECO:0000256" key="5">
    <source>
        <dbReference type="ARBA" id="ARBA00024227"/>
    </source>
</evidence>
<dbReference type="GO" id="GO:0005524">
    <property type="term" value="F:ATP binding"/>
    <property type="evidence" value="ECO:0007669"/>
    <property type="project" value="UniProtKB-KW"/>
</dbReference>
<feature type="domain" description="BPL/LPL catalytic" evidence="7">
    <location>
        <begin position="17"/>
        <end position="200"/>
    </location>
</feature>
<dbReference type="SUPFAM" id="SSF50037">
    <property type="entry name" value="C-terminal domain of transcriptional repressors"/>
    <property type="match status" value="1"/>
</dbReference>
<evidence type="ECO:0000313" key="9">
    <source>
        <dbReference type="Proteomes" id="UP000240009"/>
    </source>
</evidence>
<sequence length="262" mass="28755">MSDWFPELAQQEIERQAGFAQVDVFDELPSTSDHALANLAAYSQHLPALVVARRQTKGRGRGSRSWFAGDGALTFTVMLGTKDTPIPTHHWPRCSLIAGVAMCQALEELAQSDAFQLKWPNDVYLAGRKVCGILVEKRDAAEPVLCIGIGVNVNNSLENAPDDVQQKAIALTDVTGEQHFLPEILLVFLTRFQTLCQQNVDSLEGLLPYWQTHCLLTGRSVETRQAEQIITGECRGIDASGALLVQTSAGQRSIVSGEIVRW</sequence>
<evidence type="ECO:0000256" key="1">
    <source>
        <dbReference type="ARBA" id="ARBA00022598"/>
    </source>
</evidence>
<organism evidence="8 9">
    <name type="scientific">Blastopirellula marina</name>
    <dbReference type="NCBI Taxonomy" id="124"/>
    <lineage>
        <taxon>Bacteria</taxon>
        <taxon>Pseudomonadati</taxon>
        <taxon>Planctomycetota</taxon>
        <taxon>Planctomycetia</taxon>
        <taxon>Pirellulales</taxon>
        <taxon>Pirellulaceae</taxon>
        <taxon>Blastopirellula</taxon>
    </lineage>
</organism>
<dbReference type="GO" id="GO:0004077">
    <property type="term" value="F:biotin--[biotin carboxyl-carrier protein] ligase activity"/>
    <property type="evidence" value="ECO:0007669"/>
    <property type="project" value="UniProtKB-EC"/>
</dbReference>
<dbReference type="InterPro" id="IPR045864">
    <property type="entry name" value="aa-tRNA-synth_II/BPL/LPL"/>
</dbReference>